<comment type="caution">
    <text evidence="1">The sequence shown here is derived from an EMBL/GenBank/DDBJ whole genome shotgun (WGS) entry which is preliminary data.</text>
</comment>
<dbReference type="EMBL" id="BORJ01000004">
    <property type="protein sequence ID" value="GIN95893.1"/>
    <property type="molecule type" value="Genomic_DNA"/>
</dbReference>
<sequence length="43" mass="4936">METERISFIKVSDDELYANLIGNGEPIVFLRSCCVIYSPVLWN</sequence>
<name>A0ABQ4KV43_SIMTE</name>
<accession>A0ABQ4KV43</accession>
<protein>
    <submittedName>
        <fullName evidence="1">Uncharacterized protein</fullName>
    </submittedName>
</protein>
<evidence type="ECO:0000313" key="2">
    <source>
        <dbReference type="Proteomes" id="UP000680670"/>
    </source>
</evidence>
<reference evidence="1 2" key="1">
    <citation type="submission" date="2021-03" db="EMBL/GenBank/DDBJ databases">
        <title>Antimicrobial resistance genes in bacteria isolated from Japanese honey, and their potential for conferring macrolide and lincosamide resistance in the American foulbrood pathogen Paenibacillus larvae.</title>
        <authorList>
            <person name="Okamoto M."/>
            <person name="Kumagai M."/>
            <person name="Kanamori H."/>
            <person name="Takamatsu D."/>
        </authorList>
    </citation>
    <scope>NUCLEOTIDE SEQUENCE [LARGE SCALE GENOMIC DNA]</scope>
    <source>
        <strain evidence="1 2">J6TS1</strain>
    </source>
</reference>
<evidence type="ECO:0000313" key="1">
    <source>
        <dbReference type="EMBL" id="GIN95893.1"/>
    </source>
</evidence>
<proteinExistence type="predicted"/>
<keyword evidence="2" id="KW-1185">Reference proteome</keyword>
<organism evidence="1 2">
    <name type="scientific">Siminovitchia terrae</name>
    <name type="common">Bacillus terrae</name>
    <dbReference type="NCBI Taxonomy" id="1914933"/>
    <lineage>
        <taxon>Bacteria</taxon>
        <taxon>Bacillati</taxon>
        <taxon>Bacillota</taxon>
        <taxon>Bacilli</taxon>
        <taxon>Bacillales</taxon>
        <taxon>Bacillaceae</taxon>
        <taxon>Siminovitchia</taxon>
    </lineage>
</organism>
<dbReference type="Proteomes" id="UP000680670">
    <property type="component" value="Unassembled WGS sequence"/>
</dbReference>
<gene>
    <name evidence="1" type="ORF">J6TS1_17630</name>
</gene>